<evidence type="ECO:0000313" key="1">
    <source>
        <dbReference type="EMBL" id="RGN36404.1"/>
    </source>
</evidence>
<gene>
    <name evidence="1" type="ORF">DXB65_08330</name>
</gene>
<dbReference type="InterPro" id="IPR033410">
    <property type="entry name" value="DUF5119"/>
</dbReference>
<organism evidence="1 2">
    <name type="scientific">Bacteroides oleiciplenus</name>
    <dbReference type="NCBI Taxonomy" id="626931"/>
    <lineage>
        <taxon>Bacteria</taxon>
        <taxon>Pseudomonadati</taxon>
        <taxon>Bacteroidota</taxon>
        <taxon>Bacteroidia</taxon>
        <taxon>Bacteroidales</taxon>
        <taxon>Bacteroidaceae</taxon>
        <taxon>Bacteroides</taxon>
    </lineage>
</organism>
<evidence type="ECO:0000313" key="2">
    <source>
        <dbReference type="Proteomes" id="UP000260983"/>
    </source>
</evidence>
<name>A0A3E5BFS0_9BACE</name>
<protein>
    <submittedName>
        <fullName evidence="1">DUF5119 domain-containing protein</fullName>
    </submittedName>
</protein>
<comment type="caution">
    <text evidence="1">The sequence shown here is derived from an EMBL/GenBank/DDBJ whole genome shotgun (WGS) entry which is preliminary data.</text>
</comment>
<reference evidence="1 2" key="1">
    <citation type="submission" date="2018-08" db="EMBL/GenBank/DDBJ databases">
        <title>A genome reference for cultivated species of the human gut microbiota.</title>
        <authorList>
            <person name="Zou Y."/>
            <person name="Xue W."/>
            <person name="Luo G."/>
        </authorList>
    </citation>
    <scope>NUCLEOTIDE SEQUENCE [LARGE SCALE GENOMIC DNA]</scope>
    <source>
        <strain evidence="1 2">OM05-15BH</strain>
    </source>
</reference>
<dbReference type="AlphaFoldDB" id="A0A3E5BFS0"/>
<accession>A0A3E5BFS0</accession>
<dbReference type="EMBL" id="QSUL01000005">
    <property type="protein sequence ID" value="RGN36404.1"/>
    <property type="molecule type" value="Genomic_DNA"/>
</dbReference>
<dbReference type="PROSITE" id="PS51257">
    <property type="entry name" value="PROKAR_LIPOPROTEIN"/>
    <property type="match status" value="1"/>
</dbReference>
<dbReference type="Proteomes" id="UP000260983">
    <property type="component" value="Unassembled WGS sequence"/>
</dbReference>
<proteinExistence type="predicted"/>
<dbReference type="Pfam" id="PF17145">
    <property type="entry name" value="DUF5119"/>
    <property type="match status" value="1"/>
</dbReference>
<sequence>MIRVVGKLGIVLLLLSLLVQSCDHKELCYNHAHVVDLDIVFDWSEASDAEPRTMVIQFFRMDGSYYTTRELASSAGGKIRIEAGKYKILFHNGEMEFVGEIGDTYTTYELMTKPQSILAPMGRSELNALPPEAMANQPVRNIPEIVWGGKLEYLDIQEGKDDQSVTLVPVEVTTEYVIEVINVENMSPELDVSGALSSMAECWRIEANKPSGMLVTMPFELQRCYDEKKLIARFASFGHCPDGEDKHTFFIYTSNQTYYDFDVTNQIHDKSSGLKHIHIIIDGLKLPSAEGGMSPSIDGWNDVEDNDIEMN</sequence>